<evidence type="ECO:0000256" key="3">
    <source>
        <dbReference type="ARBA" id="ARBA00022729"/>
    </source>
</evidence>
<dbReference type="InterPro" id="IPR012944">
    <property type="entry name" value="SusD_RagB_dom"/>
</dbReference>
<comment type="caution">
    <text evidence="8">The sequence shown here is derived from an EMBL/GenBank/DDBJ whole genome shotgun (WGS) entry which is preliminary data.</text>
</comment>
<reference evidence="8 9" key="1">
    <citation type="submission" date="2016-02" db="EMBL/GenBank/DDBJ databases">
        <authorList>
            <person name="Wen L."/>
            <person name="He K."/>
            <person name="Yang H."/>
        </authorList>
    </citation>
    <scope>NUCLEOTIDE SEQUENCE [LARGE SCALE GENOMIC DNA]</scope>
    <source>
        <strain evidence="8 9">KLE1704</strain>
    </source>
</reference>
<evidence type="ECO:0000259" key="6">
    <source>
        <dbReference type="Pfam" id="PF07980"/>
    </source>
</evidence>
<dbReference type="Proteomes" id="UP000070319">
    <property type="component" value="Unassembled WGS sequence"/>
</dbReference>
<proteinExistence type="inferred from homology"/>
<keyword evidence="5" id="KW-0998">Cell outer membrane</keyword>
<evidence type="ECO:0000313" key="8">
    <source>
        <dbReference type="EMBL" id="KXT53143.1"/>
    </source>
</evidence>
<evidence type="ECO:0000259" key="7">
    <source>
        <dbReference type="Pfam" id="PF14322"/>
    </source>
</evidence>
<dbReference type="SUPFAM" id="SSF48452">
    <property type="entry name" value="TPR-like"/>
    <property type="match status" value="1"/>
</dbReference>
<comment type="subcellular location">
    <subcellularLocation>
        <location evidence="1">Cell outer membrane</location>
    </subcellularLocation>
</comment>
<feature type="domain" description="RagB/SusD" evidence="6">
    <location>
        <begin position="354"/>
        <end position="516"/>
    </location>
</feature>
<keyword evidence="3" id="KW-0732">Signal</keyword>
<dbReference type="Pfam" id="PF14322">
    <property type="entry name" value="SusD-like_3"/>
    <property type="match status" value="1"/>
</dbReference>
<evidence type="ECO:0000313" key="9">
    <source>
        <dbReference type="Proteomes" id="UP000070319"/>
    </source>
</evidence>
<dbReference type="GeneID" id="66306540"/>
<dbReference type="PROSITE" id="PS51257">
    <property type="entry name" value="PROKAR_LIPOPROTEIN"/>
    <property type="match status" value="1"/>
</dbReference>
<dbReference type="AlphaFoldDB" id="A0A139LP69"/>
<dbReference type="InterPro" id="IPR033985">
    <property type="entry name" value="SusD-like_N"/>
</dbReference>
<gene>
    <name evidence="8" type="ORF">HMPREF2531_01459</name>
</gene>
<comment type="similarity">
    <text evidence="2">Belongs to the SusD family.</text>
</comment>
<dbReference type="GO" id="GO:0009279">
    <property type="term" value="C:cell outer membrane"/>
    <property type="evidence" value="ECO:0007669"/>
    <property type="project" value="UniProtKB-SubCell"/>
</dbReference>
<keyword evidence="4" id="KW-0472">Membrane</keyword>
<accession>A0A139LP69</accession>
<evidence type="ECO:0000256" key="4">
    <source>
        <dbReference type="ARBA" id="ARBA00023136"/>
    </source>
</evidence>
<dbReference type="EMBL" id="LTDF01000059">
    <property type="protein sequence ID" value="KXT53143.1"/>
    <property type="molecule type" value="Genomic_DNA"/>
</dbReference>
<dbReference type="InterPro" id="IPR011990">
    <property type="entry name" value="TPR-like_helical_dom_sf"/>
</dbReference>
<evidence type="ECO:0000256" key="5">
    <source>
        <dbReference type="ARBA" id="ARBA00023237"/>
    </source>
</evidence>
<dbReference type="Pfam" id="PF07980">
    <property type="entry name" value="SusD_RagB"/>
    <property type="match status" value="1"/>
</dbReference>
<feature type="domain" description="SusD-like N-terminal" evidence="7">
    <location>
        <begin position="49"/>
        <end position="235"/>
    </location>
</feature>
<evidence type="ECO:0000256" key="1">
    <source>
        <dbReference type="ARBA" id="ARBA00004442"/>
    </source>
</evidence>
<dbReference type="Gene3D" id="1.25.40.390">
    <property type="match status" value="1"/>
</dbReference>
<evidence type="ECO:0000256" key="2">
    <source>
        <dbReference type="ARBA" id="ARBA00006275"/>
    </source>
</evidence>
<name>A0A139LP69_9BACE</name>
<dbReference type="PATRIC" id="fig|329854.7.peg.1487"/>
<organism evidence="8">
    <name type="scientific">Bacteroides intestinalis</name>
    <dbReference type="NCBI Taxonomy" id="329854"/>
    <lineage>
        <taxon>Bacteria</taxon>
        <taxon>Pseudomonadati</taxon>
        <taxon>Bacteroidota</taxon>
        <taxon>Bacteroidia</taxon>
        <taxon>Bacteroidales</taxon>
        <taxon>Bacteroidaceae</taxon>
        <taxon>Bacteroides</taxon>
    </lineage>
</organism>
<protein>
    <submittedName>
        <fullName evidence="8">SusD family protein</fullName>
    </submittedName>
</protein>
<sequence length="699" mass="78809">MKKISIILAGIQKTFIALAIVSFSFGISSCQDWLEMPDLTAEDSDFVFENEYKADMFVQGCYRGLIHSEMFYQLGMGETVMHASEDGTTNNSKYMICNYKYDPTMPATVTTIFKEQYRIIESTNIGISQLSNMPETSKRNALMGELLAIRAFCYHNLIRIYGDVPSIFQPLEEMDPSDENTFYPKRSPRDGIYDKIVADLQQAVEYLPWYSESGYGTPERLSKQGAYALLARVALYAGGYSLRWNFETNDPSTLQMARRSDDAKVKEFYQIADDACKAIINRSEHSLVKAQNNMTGFQYLWYNYCQRNFSATSGEMIWELAQYGTTTNSNFGVYAHPGSRGGTYGSRKAMQFMLPTYYLSFDENDTRRDVSCTSYSVYFLNKGAAGDTWVDVGTTYSCIMPGKFRISWCVEPAGASQRNLNIPVMRYADVLLMYAETQNYLNNGPTQAAKDALKEVRERAGIGSMEIPTGQQEFEDAIVQERKWEFAGEFTLRSDLTRMNRLADELATCKQAMKDLSDRRNEYADVPVYRLYKFQVDAQAYGDKFLALDYIDLTDANEIALVKAVPTNSAEYDAFQETLADIVKAHGITMADGDKWYPVNMFEAYTSTYNGNARKAVGFTNGYNALQIGNIIYTKPTGSAENGGTYPNWIEAADGSDGLYYGFEKNKCELLPFAAKSSGHPMIDNPNLTQHPGYLQSGE</sequence>
<dbReference type="RefSeq" id="WP_061435019.1">
    <property type="nucleotide sequence ID" value="NZ_KQ968688.1"/>
</dbReference>